<sequence>MIQIFHQNIIVKSFRYLLYRCLDSFDFLMNNFMDKLLLNINLHIYKYIYVL</sequence>
<dbReference type="EMBL" id="DS016378">
    <property type="protein sequence ID" value="KOB86820.1"/>
    <property type="molecule type" value="Genomic_DNA"/>
</dbReference>
<proteinExistence type="predicted"/>
<evidence type="ECO:0000313" key="2">
    <source>
        <dbReference type="Proteomes" id="UP000054282"/>
    </source>
</evidence>
<dbReference type="KEGG" id="pfd:PFDG_05497"/>
<accession>A0A0L7M2S8</accession>
<organism evidence="1 2">
    <name type="scientific">Plasmodium falciparum (isolate Dd2)</name>
    <dbReference type="NCBI Taxonomy" id="57267"/>
    <lineage>
        <taxon>Eukaryota</taxon>
        <taxon>Sar</taxon>
        <taxon>Alveolata</taxon>
        <taxon>Apicomplexa</taxon>
        <taxon>Aconoidasida</taxon>
        <taxon>Haemosporida</taxon>
        <taxon>Plasmodiidae</taxon>
        <taxon>Plasmodium</taxon>
        <taxon>Plasmodium (Laverania)</taxon>
    </lineage>
</organism>
<protein>
    <submittedName>
        <fullName evidence="1">Uncharacterized protein</fullName>
    </submittedName>
</protein>
<dbReference type="Proteomes" id="UP000054282">
    <property type="component" value="Unassembled WGS sequence"/>
</dbReference>
<reference evidence="2" key="1">
    <citation type="submission" date="2006-09" db="EMBL/GenBank/DDBJ databases">
        <title>Annotation of Plasmodium falciparum Dd2.</title>
        <authorList>
            <consortium name="The Broad Institute Genome Sequencing Platform"/>
            <person name="Volkman S.K."/>
            <person name="Neafsey D.E."/>
            <person name="Dash A.P."/>
            <person name="Chitnis C.E."/>
            <person name="Hartl D.L."/>
            <person name="Young S.K."/>
            <person name="Zeng Q."/>
            <person name="Koehrsen M."/>
            <person name="Alvarado L."/>
            <person name="Berlin A."/>
            <person name="Borenstein D."/>
            <person name="Chapman S.B."/>
            <person name="Chen Z."/>
            <person name="Engels R."/>
            <person name="Freedman E."/>
            <person name="Gellesch M."/>
            <person name="Goldberg J."/>
            <person name="Griggs A."/>
            <person name="Gujja S."/>
            <person name="Heilman E.R."/>
            <person name="Heiman D.I."/>
            <person name="Howarth C."/>
            <person name="Jen D."/>
            <person name="Larson L."/>
            <person name="Mehta T."/>
            <person name="Neiman D."/>
            <person name="Park D."/>
            <person name="Pearson M."/>
            <person name="Roberts A."/>
            <person name="Saif S."/>
            <person name="Shea T."/>
            <person name="Shenoy N."/>
            <person name="Sisk P."/>
            <person name="Stolte C."/>
            <person name="Sykes S."/>
            <person name="Walk T."/>
            <person name="White J."/>
            <person name="Yandava C."/>
            <person name="Haas B."/>
            <person name="Henn M.R."/>
            <person name="Nusbaum C."/>
            <person name="Birren B."/>
        </authorList>
    </citation>
    <scope>NUCLEOTIDE SEQUENCE [LARGE SCALE GENOMIC DNA]</scope>
</reference>
<gene>
    <name evidence="1" type="ORF">PFDG_05497</name>
</gene>
<dbReference type="AlphaFoldDB" id="A0A0L7M2S8"/>
<evidence type="ECO:0000313" key="1">
    <source>
        <dbReference type="EMBL" id="KOB86820.1"/>
    </source>
</evidence>
<name>A0A0L7M2S8_PLAF4</name>
<reference evidence="2" key="2">
    <citation type="submission" date="2006-09" db="EMBL/GenBank/DDBJ databases">
        <title>The genome sequence of Plasmodium falciparum Dd2.</title>
        <authorList>
            <consortium name="The Broad Institute Genome Sequencing Platform"/>
            <person name="Birren B."/>
            <person name="Lander E."/>
            <person name="Galagan J."/>
            <person name="Nusbaum C."/>
            <person name="Devon K."/>
            <person name="Henn M."/>
            <person name="Jaffe D."/>
            <person name="Butler J."/>
            <person name="Alvarez P."/>
            <person name="Gnerre S."/>
            <person name="Grabherr M."/>
            <person name="Kleber M."/>
            <person name="Mauceli E."/>
            <person name="Brockman W."/>
            <person name="MacCallum I.A."/>
            <person name="Rounsley S."/>
            <person name="Young S."/>
            <person name="LaButti K."/>
            <person name="Pushparaj V."/>
            <person name="DeCaprio D."/>
            <person name="Crawford M."/>
            <person name="Koehrsen M."/>
            <person name="Engels R."/>
            <person name="Montgomery P."/>
            <person name="Pearson M."/>
            <person name="Howarth C."/>
            <person name="Larson L."/>
            <person name="Luoma S."/>
            <person name="White J."/>
            <person name="Kodira C."/>
            <person name="Zeng Q."/>
            <person name="O'Leary S."/>
            <person name="Yandava C."/>
            <person name="Alvarado L."/>
            <person name="Wirth D."/>
            <person name="Volkman S."/>
            <person name="Hartl D."/>
        </authorList>
    </citation>
    <scope>NUCLEOTIDE SEQUENCE [LARGE SCALE GENOMIC DNA]</scope>
</reference>